<dbReference type="Gene3D" id="3.30.1180.10">
    <property type="match status" value="1"/>
</dbReference>
<gene>
    <name evidence="2" type="ORF">SAMN02745823_02857</name>
</gene>
<dbReference type="PANTHER" id="PTHR33434">
    <property type="entry name" value="DEGV DOMAIN-CONTAINING PROTEIN DR_1986-RELATED"/>
    <property type="match status" value="1"/>
</dbReference>
<evidence type="ECO:0000313" key="2">
    <source>
        <dbReference type="EMBL" id="SHI15812.1"/>
    </source>
</evidence>
<sequence length="281" mass="30405">MRIKITSDSTCDLTKEIVSKYDITIIPLPIIKGDVSFKDGVDITPEDIFEYVESGAGVCHTAAINVGDYQEAFRPLASEYDAVIHFTLSSGISSCLQNAQLAASEFDNIYVVDTLNLSTGSGHLVLDAAIMAQNGAAPAQIVEKINALAPKVEASFVIDTLKYLYKGGRCSGVAALGANVLKLKPCIEVVGGKMDVGKKYRGNFDKVILQYVADRLKDRDDVDYRRIFVTHPSGVPKEVCDAVIKAVRSFGPFEEIIESQAGCAISNHCGPVCLGILFYRK</sequence>
<keyword evidence="3" id="KW-1185">Reference proteome</keyword>
<organism evidence="2 3">
    <name type="scientific">Sporobacter termitidis DSM 10068</name>
    <dbReference type="NCBI Taxonomy" id="1123282"/>
    <lineage>
        <taxon>Bacteria</taxon>
        <taxon>Bacillati</taxon>
        <taxon>Bacillota</taxon>
        <taxon>Clostridia</taxon>
        <taxon>Eubacteriales</taxon>
        <taxon>Oscillospiraceae</taxon>
        <taxon>Sporobacter</taxon>
    </lineage>
</organism>
<dbReference type="Pfam" id="PF02645">
    <property type="entry name" value="DegV"/>
    <property type="match status" value="1"/>
</dbReference>
<keyword evidence="1" id="KW-0446">Lipid-binding</keyword>
<dbReference type="EMBL" id="FQXV01000011">
    <property type="protein sequence ID" value="SHI15812.1"/>
    <property type="molecule type" value="Genomic_DNA"/>
</dbReference>
<dbReference type="STRING" id="1123282.SAMN02745823_02857"/>
<evidence type="ECO:0000313" key="3">
    <source>
        <dbReference type="Proteomes" id="UP000183995"/>
    </source>
</evidence>
<dbReference type="GO" id="GO:0008289">
    <property type="term" value="F:lipid binding"/>
    <property type="evidence" value="ECO:0007669"/>
    <property type="project" value="UniProtKB-KW"/>
</dbReference>
<dbReference type="RefSeq" id="WP_073080315.1">
    <property type="nucleotide sequence ID" value="NZ_FQXV01000011.1"/>
</dbReference>
<name>A0A1M5YUM8_9FIRM</name>
<dbReference type="Proteomes" id="UP000183995">
    <property type="component" value="Unassembled WGS sequence"/>
</dbReference>
<evidence type="ECO:0000256" key="1">
    <source>
        <dbReference type="ARBA" id="ARBA00023121"/>
    </source>
</evidence>
<reference evidence="2 3" key="1">
    <citation type="submission" date="2016-11" db="EMBL/GenBank/DDBJ databases">
        <authorList>
            <person name="Jaros S."/>
            <person name="Januszkiewicz K."/>
            <person name="Wedrychowicz H."/>
        </authorList>
    </citation>
    <scope>NUCLEOTIDE SEQUENCE [LARGE SCALE GENOMIC DNA]</scope>
    <source>
        <strain evidence="2 3">DSM 10068</strain>
    </source>
</reference>
<dbReference type="InterPro" id="IPR003797">
    <property type="entry name" value="DegV"/>
</dbReference>
<protein>
    <submittedName>
        <fullName evidence="2">EDD domain protein, DegV family</fullName>
    </submittedName>
</protein>
<dbReference type="InterPro" id="IPR050270">
    <property type="entry name" value="DegV_domain_contain"/>
</dbReference>
<accession>A0A1M5YUM8</accession>
<dbReference type="PROSITE" id="PS51482">
    <property type="entry name" value="DEGV"/>
    <property type="match status" value="1"/>
</dbReference>
<dbReference type="Gene3D" id="3.40.50.10170">
    <property type="match status" value="1"/>
</dbReference>
<dbReference type="SUPFAM" id="SSF82549">
    <property type="entry name" value="DAK1/DegV-like"/>
    <property type="match status" value="1"/>
</dbReference>
<dbReference type="OrthoDB" id="9781230at2"/>
<dbReference type="InterPro" id="IPR043168">
    <property type="entry name" value="DegV_C"/>
</dbReference>
<dbReference type="NCBIfam" id="TIGR00762">
    <property type="entry name" value="DegV"/>
    <property type="match status" value="1"/>
</dbReference>
<dbReference type="PANTHER" id="PTHR33434:SF2">
    <property type="entry name" value="FATTY ACID-BINDING PROTEIN TM_1468"/>
    <property type="match status" value="1"/>
</dbReference>
<proteinExistence type="predicted"/>
<dbReference type="AlphaFoldDB" id="A0A1M5YUM8"/>